<dbReference type="PANTHER" id="PTHR38008">
    <property type="entry name" value="HEMOLYSIN-RELATED"/>
    <property type="match status" value="1"/>
</dbReference>
<dbReference type="Pfam" id="PF03891">
    <property type="entry name" value="DUF333"/>
    <property type="match status" value="2"/>
</dbReference>
<proteinExistence type="predicted"/>
<reference evidence="3" key="1">
    <citation type="submission" date="2016-06" db="EMBL/GenBank/DDBJ databases">
        <authorList>
            <person name="Rodrigo-Torres L."/>
            <person name="Arahal R.D."/>
            <person name="Lucena T."/>
        </authorList>
    </citation>
    <scope>NUCLEOTIDE SEQUENCE [LARGE SCALE GENOMIC DNA]</scope>
    <source>
        <strain evidence="3">CECT8203</strain>
    </source>
</reference>
<dbReference type="PROSITE" id="PS51257">
    <property type="entry name" value="PROKAR_LIPOPROTEIN"/>
    <property type="match status" value="1"/>
</dbReference>
<dbReference type="EMBL" id="OANU01000030">
    <property type="protein sequence ID" value="SNX48632.1"/>
    <property type="molecule type" value="Genomic_DNA"/>
</dbReference>
<dbReference type="Proteomes" id="UP000219336">
    <property type="component" value="Unassembled WGS sequence"/>
</dbReference>
<evidence type="ECO:0000313" key="2">
    <source>
        <dbReference type="EMBL" id="SNX48632.1"/>
    </source>
</evidence>
<keyword evidence="1" id="KW-0732">Signal</keyword>
<keyword evidence="3" id="KW-1185">Reference proteome</keyword>
<feature type="signal peptide" evidence="1">
    <location>
        <begin position="1"/>
        <end position="21"/>
    </location>
</feature>
<evidence type="ECO:0000256" key="1">
    <source>
        <dbReference type="SAM" id="SignalP"/>
    </source>
</evidence>
<organism evidence="2 3">
    <name type="scientific">Vibrio thalassae</name>
    <dbReference type="NCBI Taxonomy" id="1243014"/>
    <lineage>
        <taxon>Bacteria</taxon>
        <taxon>Pseudomonadati</taxon>
        <taxon>Pseudomonadota</taxon>
        <taxon>Gammaproteobacteria</taxon>
        <taxon>Vibrionales</taxon>
        <taxon>Vibrionaceae</taxon>
        <taxon>Vibrio</taxon>
    </lineage>
</organism>
<accession>A0A240EIX0</accession>
<dbReference type="PANTHER" id="PTHR38008:SF2">
    <property type="entry name" value="HEMOLYSIN"/>
    <property type="match status" value="1"/>
</dbReference>
<dbReference type="InterPro" id="IPR005590">
    <property type="entry name" value="DUF333"/>
</dbReference>
<name>A0A240EIX0_9VIBR</name>
<gene>
    <name evidence="2" type="ORF">VTH8203_02253</name>
</gene>
<evidence type="ECO:0008006" key="4">
    <source>
        <dbReference type="Google" id="ProtNLM"/>
    </source>
</evidence>
<protein>
    <recommendedName>
        <fullName evidence="4">Lipoprotein</fullName>
    </recommendedName>
</protein>
<dbReference type="AlphaFoldDB" id="A0A240EIX0"/>
<sequence>MKKNSLKYFAGLVAVSTMALAGCSNTQKTEEQQPIGMANPAAVYCEQHGAYDLQTGMCLLKSGESVNAWDYYRENHKAMPNEAARFCETSGGVYMKDANECALPDGKVMDAESYFRDHQSSSN</sequence>
<dbReference type="OrthoDB" id="148878at2"/>
<feature type="chain" id="PRO_5013031959" description="Lipoprotein" evidence="1">
    <location>
        <begin position="22"/>
        <end position="123"/>
    </location>
</feature>
<evidence type="ECO:0000313" key="3">
    <source>
        <dbReference type="Proteomes" id="UP000219336"/>
    </source>
</evidence>
<dbReference type="RefSeq" id="WP_096993783.1">
    <property type="nucleotide sequence ID" value="NZ_JBHSII010000001.1"/>
</dbReference>